<feature type="compositionally biased region" description="Polar residues" evidence="1">
    <location>
        <begin position="72"/>
        <end position="83"/>
    </location>
</feature>
<feature type="compositionally biased region" description="Basic and acidic residues" evidence="1">
    <location>
        <begin position="84"/>
        <end position="93"/>
    </location>
</feature>
<evidence type="ECO:0000256" key="1">
    <source>
        <dbReference type="SAM" id="MobiDB-lite"/>
    </source>
</evidence>
<dbReference type="GO" id="GO:0006355">
    <property type="term" value="P:regulation of DNA-templated transcription"/>
    <property type="evidence" value="ECO:0007669"/>
    <property type="project" value="InterPro"/>
</dbReference>
<organism evidence="2 3">
    <name type="scientific">Trapa incisa</name>
    <dbReference type="NCBI Taxonomy" id="236973"/>
    <lineage>
        <taxon>Eukaryota</taxon>
        <taxon>Viridiplantae</taxon>
        <taxon>Streptophyta</taxon>
        <taxon>Embryophyta</taxon>
        <taxon>Tracheophyta</taxon>
        <taxon>Spermatophyta</taxon>
        <taxon>Magnoliopsida</taxon>
        <taxon>eudicotyledons</taxon>
        <taxon>Gunneridae</taxon>
        <taxon>Pentapetalae</taxon>
        <taxon>rosids</taxon>
        <taxon>malvids</taxon>
        <taxon>Myrtales</taxon>
        <taxon>Lythraceae</taxon>
        <taxon>Trapa</taxon>
    </lineage>
</organism>
<proteinExistence type="predicted"/>
<dbReference type="PANTHER" id="PTHR13464:SF0">
    <property type="entry name" value="SAP30-BINDING PROTEIN"/>
    <property type="match status" value="1"/>
</dbReference>
<protein>
    <recommendedName>
        <fullName evidence="4">Transcriptional regulator family protein</fullName>
    </recommendedName>
</protein>
<name>A0AAN7KNM6_9MYRT</name>
<feature type="region of interest" description="Disordered" evidence="1">
    <location>
        <begin position="1"/>
        <end position="93"/>
    </location>
</feature>
<dbReference type="Pfam" id="PF07818">
    <property type="entry name" value="HCNGP"/>
    <property type="match status" value="1"/>
</dbReference>
<evidence type="ECO:0008006" key="4">
    <source>
        <dbReference type="Google" id="ProtNLM"/>
    </source>
</evidence>
<dbReference type="AlphaFoldDB" id="A0AAN7KNM6"/>
<sequence length="417" mass="46268">MASKESEGIKLLAVYDDEEDEEMEEAKDGSDPQPEGGDGEKGTQQADGDYMEISDKDDKIRVGTDRAALANDSGNDRTPQLSVENHDSLHQRQDVAVAKSRRRIWEKPTIVDYGQDEVAMSPEAEEGEVESSRVVRIGARFQSVTGEYQEKVIETVQVLSPNIGATPNSSELQGQSQLDTPNQDYMESEALETKHTVVTDDADPLDKFLPPPPPTTCSIELQERIRKFIAYKRAGKSFNAEVRNRKDYRNPNFLLHAVSYQDIDQIGSCFSKDVFDPHGYDPSDYYDEIEVDMKREAERKRCQQVEFVSSVTQVANLAAASKISLPVTEAIFSVANVAAGAARSALTAPDPTLREARQNKKSKWDKVDTGDQDNVSIIGAHAAPLSSANAGDGYTAFAQQRRREIEKRSGERKTERT</sequence>
<feature type="compositionally biased region" description="Basic and acidic residues" evidence="1">
    <location>
        <begin position="53"/>
        <end position="64"/>
    </location>
</feature>
<feature type="compositionally biased region" description="Basic and acidic residues" evidence="1">
    <location>
        <begin position="352"/>
        <end position="369"/>
    </location>
</feature>
<dbReference type="GO" id="GO:0005634">
    <property type="term" value="C:nucleus"/>
    <property type="evidence" value="ECO:0007669"/>
    <property type="project" value="TreeGrafter"/>
</dbReference>
<feature type="compositionally biased region" description="Basic and acidic residues" evidence="1">
    <location>
        <begin position="401"/>
        <end position="417"/>
    </location>
</feature>
<dbReference type="Proteomes" id="UP001345219">
    <property type="component" value="Chromosome 24"/>
</dbReference>
<keyword evidence="3" id="KW-1185">Reference proteome</keyword>
<dbReference type="InterPro" id="IPR012479">
    <property type="entry name" value="SAP30BP"/>
</dbReference>
<feature type="region of interest" description="Disordered" evidence="1">
    <location>
        <begin position="349"/>
        <end position="372"/>
    </location>
</feature>
<reference evidence="2 3" key="1">
    <citation type="journal article" date="2023" name="Hortic Res">
        <title>Pangenome of water caltrop reveals structural variations and asymmetric subgenome divergence after allopolyploidization.</title>
        <authorList>
            <person name="Zhang X."/>
            <person name="Chen Y."/>
            <person name="Wang L."/>
            <person name="Yuan Y."/>
            <person name="Fang M."/>
            <person name="Shi L."/>
            <person name="Lu R."/>
            <person name="Comes H.P."/>
            <person name="Ma Y."/>
            <person name="Chen Y."/>
            <person name="Huang G."/>
            <person name="Zhou Y."/>
            <person name="Zheng Z."/>
            <person name="Qiu Y."/>
        </authorList>
    </citation>
    <scope>NUCLEOTIDE SEQUENCE [LARGE SCALE GENOMIC DNA]</scope>
    <source>
        <tissue evidence="2">Roots</tissue>
    </source>
</reference>
<dbReference type="EMBL" id="JAXIOK010000005">
    <property type="protein sequence ID" value="KAK4770010.1"/>
    <property type="molecule type" value="Genomic_DNA"/>
</dbReference>
<feature type="region of interest" description="Disordered" evidence="1">
    <location>
        <begin position="389"/>
        <end position="417"/>
    </location>
</feature>
<comment type="caution">
    <text evidence="2">The sequence shown here is derived from an EMBL/GenBank/DDBJ whole genome shotgun (WGS) entry which is preliminary data.</text>
</comment>
<feature type="compositionally biased region" description="Acidic residues" evidence="1">
    <location>
        <begin position="15"/>
        <end position="25"/>
    </location>
</feature>
<accession>A0AAN7KNM6</accession>
<dbReference type="PANTHER" id="PTHR13464">
    <property type="entry name" value="TRANSCRIPTIONAL REGULATOR PROTEIN HCNGP"/>
    <property type="match status" value="1"/>
</dbReference>
<evidence type="ECO:0000313" key="3">
    <source>
        <dbReference type="Proteomes" id="UP001345219"/>
    </source>
</evidence>
<gene>
    <name evidence="2" type="ORF">SAY87_030542</name>
</gene>
<evidence type="ECO:0000313" key="2">
    <source>
        <dbReference type="EMBL" id="KAK4770010.1"/>
    </source>
</evidence>